<evidence type="ECO:0000313" key="7">
    <source>
        <dbReference type="Proteomes" id="UP001215151"/>
    </source>
</evidence>
<feature type="transmembrane region" description="Helical" evidence="5">
    <location>
        <begin position="107"/>
        <end position="127"/>
    </location>
</feature>
<dbReference type="EMBL" id="JAPEVG010000137">
    <property type="protein sequence ID" value="KAJ8481430.1"/>
    <property type="molecule type" value="Genomic_DNA"/>
</dbReference>
<evidence type="ECO:0000256" key="1">
    <source>
        <dbReference type="ARBA" id="ARBA00004141"/>
    </source>
</evidence>
<feature type="transmembrane region" description="Helical" evidence="5">
    <location>
        <begin position="21"/>
        <end position="47"/>
    </location>
</feature>
<dbReference type="AlphaFoldDB" id="A0AAD7TV52"/>
<evidence type="ECO:0000256" key="4">
    <source>
        <dbReference type="ARBA" id="ARBA00023136"/>
    </source>
</evidence>
<dbReference type="GO" id="GO:0016020">
    <property type="term" value="C:membrane"/>
    <property type="evidence" value="ECO:0007669"/>
    <property type="project" value="UniProtKB-SubCell"/>
</dbReference>
<sequence length="162" mass="18096">MSWLLRPMYLPPPLLQGFCPLANDFQVLACILSLVVIALCAHTSSHLDYILDYLHLTGTFPYADLEIATGCITIVMNIILLGLEIFFTNNAYLRENLVRGKIITTEVYFNVFDAAMIVLAMFTLSVLHPGHMLGPASAWKTAAAKGDEETQAKIRPRDPQKW</sequence>
<accession>A0AAD7TV52</accession>
<comment type="caution">
    <text evidence="6">The sequence shown here is derived from an EMBL/GenBank/DDBJ whole genome shotgun (WGS) entry which is preliminary data.</text>
</comment>
<dbReference type="Pfam" id="PF04479">
    <property type="entry name" value="RTA1"/>
    <property type="match status" value="1"/>
</dbReference>
<evidence type="ECO:0000313" key="6">
    <source>
        <dbReference type="EMBL" id="KAJ8481430.1"/>
    </source>
</evidence>
<organism evidence="6 7">
    <name type="scientific">Trametes cubensis</name>
    <dbReference type="NCBI Taxonomy" id="1111947"/>
    <lineage>
        <taxon>Eukaryota</taxon>
        <taxon>Fungi</taxon>
        <taxon>Dikarya</taxon>
        <taxon>Basidiomycota</taxon>
        <taxon>Agaricomycotina</taxon>
        <taxon>Agaricomycetes</taxon>
        <taxon>Polyporales</taxon>
        <taxon>Polyporaceae</taxon>
        <taxon>Trametes</taxon>
    </lineage>
</organism>
<name>A0AAD7TV52_9APHY</name>
<evidence type="ECO:0000256" key="2">
    <source>
        <dbReference type="ARBA" id="ARBA00022692"/>
    </source>
</evidence>
<reference evidence="6" key="1">
    <citation type="submission" date="2022-11" db="EMBL/GenBank/DDBJ databases">
        <title>Genome Sequence of Cubamyces cubensis.</title>
        <authorList>
            <person name="Buettner E."/>
        </authorList>
    </citation>
    <scope>NUCLEOTIDE SEQUENCE</scope>
    <source>
        <strain evidence="6">MPL-01</strain>
    </source>
</reference>
<comment type="subcellular location">
    <subcellularLocation>
        <location evidence="1">Membrane</location>
        <topology evidence="1">Multi-pass membrane protein</topology>
    </subcellularLocation>
</comment>
<proteinExistence type="predicted"/>
<dbReference type="InterPro" id="IPR007568">
    <property type="entry name" value="RTA1"/>
</dbReference>
<keyword evidence="2 5" id="KW-0812">Transmembrane</keyword>
<gene>
    <name evidence="6" type="ORF">ONZ51_g6017</name>
</gene>
<protein>
    <submittedName>
        <fullName evidence="6">Uncharacterized protein</fullName>
    </submittedName>
</protein>
<keyword evidence="3 5" id="KW-1133">Transmembrane helix</keyword>
<evidence type="ECO:0000256" key="5">
    <source>
        <dbReference type="SAM" id="Phobius"/>
    </source>
</evidence>
<evidence type="ECO:0000256" key="3">
    <source>
        <dbReference type="ARBA" id="ARBA00022989"/>
    </source>
</evidence>
<keyword evidence="7" id="KW-1185">Reference proteome</keyword>
<keyword evidence="4 5" id="KW-0472">Membrane</keyword>
<dbReference type="Proteomes" id="UP001215151">
    <property type="component" value="Unassembled WGS sequence"/>
</dbReference>
<feature type="transmembrane region" description="Helical" evidence="5">
    <location>
        <begin position="67"/>
        <end position="87"/>
    </location>
</feature>